<dbReference type="STRING" id="47500.AF333_27065"/>
<sequence length="253" mass="28364">MLFWIVNARRLKQYLIILTAALFAIGIAWAERDNISIFTSGKNGPNAIYKVDTKEKKLALTFDISWGEERTGPILDILEKKGVKKATFFLSSPWSETHPEIVKRIKDMGYEIGSHGHKHVNYSSLTDEEIQAQIGKAHETLKGLTGNAPNLIRTPNGDFDKRVLKIADKMGYTVVQWDTDSKDWMNPGTEQIVQNVVGKAHPGDIVLMHASDSCKQTHLALPTIIDQLRGKGYEFVTVSELMADTKVKTKEVQ</sequence>
<dbReference type="GO" id="GO:0016810">
    <property type="term" value="F:hydrolase activity, acting on carbon-nitrogen (but not peptide) bonds"/>
    <property type="evidence" value="ECO:0007669"/>
    <property type="project" value="InterPro"/>
</dbReference>
<protein>
    <submittedName>
        <fullName evidence="2">Polysaccharide deacetylase</fullName>
    </submittedName>
</protein>
<dbReference type="GeneID" id="42308791"/>
<dbReference type="EMBL" id="LGUG01000009">
    <property type="protein sequence ID" value="KON90709.1"/>
    <property type="molecule type" value="Genomic_DNA"/>
</dbReference>
<dbReference type="GO" id="GO:0016020">
    <property type="term" value="C:membrane"/>
    <property type="evidence" value="ECO:0007669"/>
    <property type="project" value="TreeGrafter"/>
</dbReference>
<name>A0A0D1V816_ANEMI</name>
<dbReference type="InterPro" id="IPR002509">
    <property type="entry name" value="NODB_dom"/>
</dbReference>
<dbReference type="SUPFAM" id="SSF88713">
    <property type="entry name" value="Glycoside hydrolase/deacetylase"/>
    <property type="match status" value="1"/>
</dbReference>
<dbReference type="PANTHER" id="PTHR10587:SF128">
    <property type="entry name" value="POLYSACCHARIDE DEACETYLASE PDAB-RELATED"/>
    <property type="match status" value="1"/>
</dbReference>
<evidence type="ECO:0000259" key="1">
    <source>
        <dbReference type="PROSITE" id="PS51677"/>
    </source>
</evidence>
<dbReference type="PANTHER" id="PTHR10587">
    <property type="entry name" value="GLYCOSYL TRANSFERASE-RELATED"/>
    <property type="match status" value="1"/>
</dbReference>
<accession>A0A0D1V816</accession>
<organism evidence="2 3">
    <name type="scientific">Aneurinibacillus migulanus</name>
    <name type="common">Bacillus migulanus</name>
    <dbReference type="NCBI Taxonomy" id="47500"/>
    <lineage>
        <taxon>Bacteria</taxon>
        <taxon>Bacillati</taxon>
        <taxon>Bacillota</taxon>
        <taxon>Bacilli</taxon>
        <taxon>Bacillales</taxon>
        <taxon>Paenibacillaceae</taxon>
        <taxon>Aneurinibacillus group</taxon>
        <taxon>Aneurinibacillus</taxon>
    </lineage>
</organism>
<evidence type="ECO:0000313" key="2">
    <source>
        <dbReference type="EMBL" id="KON90709.1"/>
    </source>
</evidence>
<dbReference type="Pfam" id="PF01522">
    <property type="entry name" value="Polysacc_deac_1"/>
    <property type="match status" value="1"/>
</dbReference>
<dbReference type="Gene3D" id="3.20.20.370">
    <property type="entry name" value="Glycoside hydrolase/deacetylase"/>
    <property type="match status" value="1"/>
</dbReference>
<keyword evidence="3" id="KW-1185">Reference proteome</keyword>
<dbReference type="NCBIfam" id="TIGR02764">
    <property type="entry name" value="spore_ybaN_pdaB"/>
    <property type="match status" value="1"/>
</dbReference>
<comment type="caution">
    <text evidence="2">The sequence shown here is derived from an EMBL/GenBank/DDBJ whole genome shotgun (WGS) entry which is preliminary data.</text>
</comment>
<reference evidence="2 3" key="1">
    <citation type="submission" date="2015-07" db="EMBL/GenBank/DDBJ databases">
        <title>Fjat-14205 dsm 2895.</title>
        <authorList>
            <person name="Liu B."/>
            <person name="Wang J."/>
            <person name="Zhu Y."/>
            <person name="Liu G."/>
            <person name="Chen Q."/>
            <person name="Chen Z."/>
            <person name="Lan J."/>
            <person name="Che J."/>
            <person name="Ge C."/>
            <person name="Shi H."/>
            <person name="Pan Z."/>
            <person name="Liu X."/>
        </authorList>
    </citation>
    <scope>NUCLEOTIDE SEQUENCE [LARGE SCALE GENOMIC DNA]</scope>
    <source>
        <strain evidence="2 3">DSM 2895</strain>
    </source>
</reference>
<dbReference type="InterPro" id="IPR011330">
    <property type="entry name" value="Glyco_hydro/deAcase_b/a-brl"/>
</dbReference>
<dbReference type="AlphaFoldDB" id="A0A0D1V816"/>
<dbReference type="RefSeq" id="WP_043066266.1">
    <property type="nucleotide sequence ID" value="NZ_BJOA01000105.1"/>
</dbReference>
<gene>
    <name evidence="2" type="ORF">AF333_27065</name>
</gene>
<evidence type="ECO:0000313" key="3">
    <source>
        <dbReference type="Proteomes" id="UP000037269"/>
    </source>
</evidence>
<dbReference type="InterPro" id="IPR050248">
    <property type="entry name" value="Polysacc_deacetylase_ArnD"/>
</dbReference>
<dbReference type="PATRIC" id="fig|47500.12.peg.3270"/>
<proteinExistence type="predicted"/>
<dbReference type="Proteomes" id="UP000037269">
    <property type="component" value="Unassembled WGS sequence"/>
</dbReference>
<dbReference type="OrthoDB" id="9806342at2"/>
<feature type="domain" description="NodB homology" evidence="1">
    <location>
        <begin position="56"/>
        <end position="236"/>
    </location>
</feature>
<dbReference type="InterPro" id="IPR014132">
    <property type="entry name" value="PdaB-like"/>
</dbReference>
<dbReference type="PROSITE" id="PS51677">
    <property type="entry name" value="NODB"/>
    <property type="match status" value="1"/>
</dbReference>
<dbReference type="GO" id="GO:0005975">
    <property type="term" value="P:carbohydrate metabolic process"/>
    <property type="evidence" value="ECO:0007669"/>
    <property type="project" value="InterPro"/>
</dbReference>